<sequence>MSGDGKDSNWLQWIDPSRFKDVDDNCKPKVTDDPRLTVDDSPLTRLLASLPQRYAVAVNVLPEFPATVCIQAGLQHCGPSSWFLSDQRQYSRWLMKTSWSSGEENHSQSKRFYMTSVMADASENSSLGTSASQSYPTFATLWPGFTAGEFNSPFSYHYQAAPDGTFIIEFDALSEEDHIQ</sequence>
<comment type="caution">
    <text evidence="1">The sequence shown here is derived from an EMBL/GenBank/DDBJ whole genome shotgun (WGS) entry which is preliminary data.</text>
</comment>
<dbReference type="Proteomes" id="UP000559256">
    <property type="component" value="Unassembled WGS sequence"/>
</dbReference>
<proteinExistence type="predicted"/>
<protein>
    <submittedName>
        <fullName evidence="1">Uncharacterized protein</fullName>
    </submittedName>
</protein>
<dbReference type="AlphaFoldDB" id="A0A8H5GB29"/>
<keyword evidence="2" id="KW-1185">Reference proteome</keyword>
<evidence type="ECO:0000313" key="2">
    <source>
        <dbReference type="Proteomes" id="UP000559256"/>
    </source>
</evidence>
<name>A0A8H5GB29_9AGAR</name>
<organism evidence="1 2">
    <name type="scientific">Tetrapyrgos nigripes</name>
    <dbReference type="NCBI Taxonomy" id="182062"/>
    <lineage>
        <taxon>Eukaryota</taxon>
        <taxon>Fungi</taxon>
        <taxon>Dikarya</taxon>
        <taxon>Basidiomycota</taxon>
        <taxon>Agaricomycotina</taxon>
        <taxon>Agaricomycetes</taxon>
        <taxon>Agaricomycetidae</taxon>
        <taxon>Agaricales</taxon>
        <taxon>Marasmiineae</taxon>
        <taxon>Marasmiaceae</taxon>
        <taxon>Tetrapyrgos</taxon>
    </lineage>
</organism>
<evidence type="ECO:0000313" key="1">
    <source>
        <dbReference type="EMBL" id="KAF5361699.1"/>
    </source>
</evidence>
<accession>A0A8H5GB29</accession>
<reference evidence="1 2" key="1">
    <citation type="journal article" date="2020" name="ISME J.">
        <title>Uncovering the hidden diversity of litter-decomposition mechanisms in mushroom-forming fungi.</title>
        <authorList>
            <person name="Floudas D."/>
            <person name="Bentzer J."/>
            <person name="Ahren D."/>
            <person name="Johansson T."/>
            <person name="Persson P."/>
            <person name="Tunlid A."/>
        </authorList>
    </citation>
    <scope>NUCLEOTIDE SEQUENCE [LARGE SCALE GENOMIC DNA]</scope>
    <source>
        <strain evidence="1 2">CBS 291.85</strain>
    </source>
</reference>
<dbReference type="EMBL" id="JAACJM010000039">
    <property type="protein sequence ID" value="KAF5361699.1"/>
    <property type="molecule type" value="Genomic_DNA"/>
</dbReference>
<gene>
    <name evidence="1" type="ORF">D9758_007346</name>
</gene>